<sequence>MAALSYEILTDPVPLQTSGSDDAQTSVAGTVYIVVSNPTTDWVPWYQIEVVLPCGKEAGDLTDRPDMIKTGIEPYAVRFGDVPKDEWDAGTRTFTVSAALGGLFTPGDSMVLSLDGFPVSDKEGLVRLTVNEISGGDPGDGVRTHPLTLSLLKRAPKAPRNFRPEEALVDGGENVILVWDGPDTLTYTIEGPDGLSVPVPQRSGPDWRWSPGPDDAPLRDATYTLVATSPDGRQPGYFLTTTVAVRRPEFEAVTATQGLFAPRIEGTTDKGVIVLAEDGVEVLAADGEPGLVSAGKADVEGVTTRWVRGRDAAAGWIEFPAAGLNVFRGEGDRKWGTVAADKADLNGINTAWVQGRDAAAGWIEFPAAGVNVFRGEGDRQWGTVAADKADLNDLVTDRARVKDRLTLDGGLTVTDVLETQSGPSRLIVHGRLDAEGELSAAQNASIGGELSVNGELRASQSAEIAGAVVASDLTVRGKLRTNHEQFKLIVEGESLFREQANANGGLAVRNEHAGWLVHAKGEQVSIQGDLRVHGAFRSDS</sequence>
<keyword evidence="1" id="KW-0614">Plasmid</keyword>
<gene>
    <name evidence="1" type="ORF">OHU17_35630</name>
</gene>
<proteinExistence type="predicted"/>
<protein>
    <submittedName>
        <fullName evidence="1">Uncharacterized protein</fullName>
    </submittedName>
</protein>
<dbReference type="EMBL" id="CP108058">
    <property type="protein sequence ID" value="WUO51205.1"/>
    <property type="molecule type" value="Genomic_DNA"/>
</dbReference>
<geneLocation type="plasmid" evidence="1 2">
    <name>unnamed1</name>
</geneLocation>
<evidence type="ECO:0000313" key="2">
    <source>
        <dbReference type="Proteomes" id="UP001432075"/>
    </source>
</evidence>
<dbReference type="RefSeq" id="WP_328777631.1">
    <property type="nucleotide sequence ID" value="NZ_CP108058.1"/>
</dbReference>
<accession>A0ABZ1RWN8</accession>
<dbReference type="Proteomes" id="UP001432075">
    <property type="component" value="Plasmid unnamed1"/>
</dbReference>
<keyword evidence="2" id="KW-1185">Reference proteome</keyword>
<organism evidence="1 2">
    <name type="scientific">Streptomyces goshikiensis</name>
    <dbReference type="NCBI Taxonomy" id="1942"/>
    <lineage>
        <taxon>Bacteria</taxon>
        <taxon>Bacillati</taxon>
        <taxon>Actinomycetota</taxon>
        <taxon>Actinomycetes</taxon>
        <taxon>Kitasatosporales</taxon>
        <taxon>Streptomycetaceae</taxon>
        <taxon>Streptomyces</taxon>
    </lineage>
</organism>
<reference evidence="1" key="1">
    <citation type="submission" date="2022-10" db="EMBL/GenBank/DDBJ databases">
        <title>The complete genomes of actinobacterial strains from the NBC collection.</title>
        <authorList>
            <person name="Joergensen T.S."/>
            <person name="Alvarez Arevalo M."/>
            <person name="Sterndorff E.B."/>
            <person name="Faurdal D."/>
            <person name="Vuksanovic O."/>
            <person name="Mourched A.-S."/>
            <person name="Charusanti P."/>
            <person name="Shaw S."/>
            <person name="Blin K."/>
            <person name="Weber T."/>
        </authorList>
    </citation>
    <scope>NUCLEOTIDE SEQUENCE</scope>
    <source>
        <strain evidence="1">NBC_00283</strain>
        <plasmid evidence="1">unnamed1</plasmid>
    </source>
</reference>
<name>A0ABZ1RWN8_9ACTN</name>
<evidence type="ECO:0000313" key="1">
    <source>
        <dbReference type="EMBL" id="WUO51205.1"/>
    </source>
</evidence>